<reference evidence="2 3" key="1">
    <citation type="submission" date="2016-11" db="EMBL/GenBank/DDBJ databases">
        <authorList>
            <person name="Jaros S."/>
            <person name="Januszkiewicz K."/>
            <person name="Wedrychowicz H."/>
        </authorList>
    </citation>
    <scope>NUCLEOTIDE SEQUENCE [LARGE SCALE GENOMIC DNA]</scope>
</reference>
<dbReference type="STRING" id="796604.A0A2X0PKG8"/>
<gene>
    <name evidence="2" type="primary">BQ5605_C020g09144</name>
    <name evidence="2" type="ORF">BQ5605_C020G09144</name>
</gene>
<evidence type="ECO:0000313" key="2">
    <source>
        <dbReference type="EMBL" id="SGZ17814.1"/>
    </source>
</evidence>
<dbReference type="EMBL" id="FQNC01000082">
    <property type="protein sequence ID" value="SGZ17814.1"/>
    <property type="molecule type" value="Genomic_DNA"/>
</dbReference>
<feature type="region of interest" description="Disordered" evidence="1">
    <location>
        <begin position="104"/>
        <end position="126"/>
    </location>
</feature>
<sequence length="126" mass="13642">MAGNTTSRPCPCSWCKGASVSKATFYRHHARQPNGPRATEEAAILKVPRQPSMLLAPPGPQSQLFQPHDLHPRIVSRKAFVGSSMGAQLNDSALSNDTQAYGSVSSNISPMHQTHHRCPTRAKNSV</sequence>
<accession>A0A2X0PKG8</accession>
<name>A0A2X0PKG8_9BASI</name>
<evidence type="ECO:0000256" key="1">
    <source>
        <dbReference type="SAM" id="MobiDB-lite"/>
    </source>
</evidence>
<proteinExistence type="predicted"/>
<dbReference type="AlphaFoldDB" id="A0A2X0PKG8"/>
<dbReference type="Proteomes" id="UP000249464">
    <property type="component" value="Unassembled WGS sequence"/>
</dbReference>
<protein>
    <submittedName>
        <fullName evidence="2">BQ5605_C020g09144 protein</fullName>
    </submittedName>
</protein>
<organism evidence="2 3">
    <name type="scientific">Microbotryum silenes-dioicae</name>
    <dbReference type="NCBI Taxonomy" id="796604"/>
    <lineage>
        <taxon>Eukaryota</taxon>
        <taxon>Fungi</taxon>
        <taxon>Dikarya</taxon>
        <taxon>Basidiomycota</taxon>
        <taxon>Pucciniomycotina</taxon>
        <taxon>Microbotryomycetes</taxon>
        <taxon>Microbotryales</taxon>
        <taxon>Microbotryaceae</taxon>
        <taxon>Microbotryum</taxon>
    </lineage>
</organism>
<evidence type="ECO:0000313" key="3">
    <source>
        <dbReference type="Proteomes" id="UP000249464"/>
    </source>
</evidence>
<keyword evidence="3" id="KW-1185">Reference proteome</keyword>